<accession>A0AAV7NCP0</accession>
<proteinExistence type="predicted"/>
<reference evidence="2" key="1">
    <citation type="journal article" date="2022" name="bioRxiv">
        <title>Sequencing and chromosome-scale assembly of the giantPleurodeles waltlgenome.</title>
        <authorList>
            <person name="Brown T."/>
            <person name="Elewa A."/>
            <person name="Iarovenko S."/>
            <person name="Subramanian E."/>
            <person name="Araus A.J."/>
            <person name="Petzold A."/>
            <person name="Susuki M."/>
            <person name="Suzuki K.-i.T."/>
            <person name="Hayashi T."/>
            <person name="Toyoda A."/>
            <person name="Oliveira C."/>
            <person name="Osipova E."/>
            <person name="Leigh N.D."/>
            <person name="Simon A."/>
            <person name="Yun M.H."/>
        </authorList>
    </citation>
    <scope>NUCLEOTIDE SEQUENCE</scope>
    <source>
        <strain evidence="2">20211129_DDA</strain>
        <tissue evidence="2">Liver</tissue>
    </source>
</reference>
<dbReference type="EMBL" id="JANPWB010000012">
    <property type="protein sequence ID" value="KAJ1112630.1"/>
    <property type="molecule type" value="Genomic_DNA"/>
</dbReference>
<feature type="compositionally biased region" description="Low complexity" evidence="1">
    <location>
        <begin position="96"/>
        <end position="109"/>
    </location>
</feature>
<keyword evidence="3" id="KW-1185">Reference proteome</keyword>
<evidence type="ECO:0000256" key="1">
    <source>
        <dbReference type="SAM" id="MobiDB-lite"/>
    </source>
</evidence>
<protein>
    <submittedName>
        <fullName evidence="2">Uncharacterized protein</fullName>
    </submittedName>
</protein>
<comment type="caution">
    <text evidence="2">The sequence shown here is derived from an EMBL/GenBank/DDBJ whole genome shotgun (WGS) entry which is preliminary data.</text>
</comment>
<name>A0AAV7NCP0_PLEWA</name>
<gene>
    <name evidence="2" type="ORF">NDU88_000891</name>
</gene>
<sequence>MVLGLDTALERMNRLEISEDTALTNAKEALEALEKTTAEFTYITQQKKLDKLAKDLVRYDKNITYPYLHKDYYKQDETGKYVNRSRSGYRRYMGFSDTSATDSSDSEASGPNTDKTQEERGHTDHPEPSSFLGRGQSPLTIQRGRRGRGGYRGRVRIQETHVERQTRRQQYTW</sequence>
<evidence type="ECO:0000313" key="3">
    <source>
        <dbReference type="Proteomes" id="UP001066276"/>
    </source>
</evidence>
<dbReference type="AlphaFoldDB" id="A0AAV7NCP0"/>
<evidence type="ECO:0000313" key="2">
    <source>
        <dbReference type="EMBL" id="KAJ1112630.1"/>
    </source>
</evidence>
<feature type="compositionally biased region" description="Basic and acidic residues" evidence="1">
    <location>
        <begin position="115"/>
        <end position="127"/>
    </location>
</feature>
<dbReference type="Proteomes" id="UP001066276">
    <property type="component" value="Chromosome 8"/>
</dbReference>
<feature type="compositionally biased region" description="Basic residues" evidence="1">
    <location>
        <begin position="143"/>
        <end position="155"/>
    </location>
</feature>
<feature type="region of interest" description="Disordered" evidence="1">
    <location>
        <begin position="93"/>
        <end position="173"/>
    </location>
</feature>
<feature type="compositionally biased region" description="Basic and acidic residues" evidence="1">
    <location>
        <begin position="156"/>
        <end position="166"/>
    </location>
</feature>
<organism evidence="2 3">
    <name type="scientific">Pleurodeles waltl</name>
    <name type="common">Iberian ribbed newt</name>
    <dbReference type="NCBI Taxonomy" id="8319"/>
    <lineage>
        <taxon>Eukaryota</taxon>
        <taxon>Metazoa</taxon>
        <taxon>Chordata</taxon>
        <taxon>Craniata</taxon>
        <taxon>Vertebrata</taxon>
        <taxon>Euteleostomi</taxon>
        <taxon>Amphibia</taxon>
        <taxon>Batrachia</taxon>
        <taxon>Caudata</taxon>
        <taxon>Salamandroidea</taxon>
        <taxon>Salamandridae</taxon>
        <taxon>Pleurodelinae</taxon>
        <taxon>Pleurodeles</taxon>
    </lineage>
</organism>